<dbReference type="EMBL" id="CAJPIJ010000139">
    <property type="protein sequence ID" value="CAG1987412.1"/>
    <property type="molecule type" value="Genomic_DNA"/>
</dbReference>
<dbReference type="Proteomes" id="UP000746612">
    <property type="component" value="Unassembled WGS sequence"/>
</dbReference>
<sequence>MSITGVACLALAQVQSAHRRFSTICAAIIESDEIGANPSHTAAQLPEAAGEVARDCASNDCSIV</sequence>
<dbReference type="EMBL" id="CAAKMV010000099">
    <property type="protein sequence ID" value="VIO54424.1"/>
    <property type="molecule type" value="Genomic_DNA"/>
</dbReference>
<reference evidence="1" key="2">
    <citation type="submission" date="2021-03" db="EMBL/GenBank/DDBJ databases">
        <authorList>
            <person name="Alouane T."/>
            <person name="Langin T."/>
            <person name="Bonhomme L."/>
        </authorList>
    </citation>
    <scope>NUCLEOTIDE SEQUENCE</scope>
    <source>
        <strain evidence="1">MDC_Fg202</strain>
    </source>
</reference>
<name>A0A4U9F8G9_GIBZA</name>
<evidence type="ECO:0000313" key="3">
    <source>
        <dbReference type="Proteomes" id="UP000746612"/>
    </source>
</evidence>
<evidence type="ECO:0000313" key="2">
    <source>
        <dbReference type="EMBL" id="VIO54424.1"/>
    </source>
</evidence>
<accession>A0A4U9F8G9</accession>
<protein>
    <submittedName>
        <fullName evidence="1">Uncharacterized protein</fullName>
    </submittedName>
</protein>
<dbReference type="AlphaFoldDB" id="A0A4U9F8G9"/>
<proteinExistence type="predicted"/>
<organism evidence="1 3">
    <name type="scientific">Gibberella zeae</name>
    <name type="common">Wheat head blight fungus</name>
    <name type="synonym">Fusarium graminearum</name>
    <dbReference type="NCBI Taxonomy" id="5518"/>
    <lineage>
        <taxon>Eukaryota</taxon>
        <taxon>Fungi</taxon>
        <taxon>Dikarya</taxon>
        <taxon>Ascomycota</taxon>
        <taxon>Pezizomycotina</taxon>
        <taxon>Sordariomycetes</taxon>
        <taxon>Hypocreomycetidae</taxon>
        <taxon>Hypocreales</taxon>
        <taxon>Nectriaceae</taxon>
        <taxon>Fusarium</taxon>
    </lineage>
</organism>
<gene>
    <name evidence="2" type="ORF">FUG_LOCUS122147</name>
    <name evidence="1" type="ORF">MDCFG202_LOCUS296987</name>
</gene>
<evidence type="ECO:0000313" key="1">
    <source>
        <dbReference type="EMBL" id="CAG1987412.1"/>
    </source>
</evidence>
<reference evidence="2" key="1">
    <citation type="submission" date="2019-04" db="EMBL/GenBank/DDBJ databases">
        <authorList>
            <person name="Melise S."/>
            <person name="Noan J."/>
            <person name="Okalmin O."/>
        </authorList>
    </citation>
    <scope>NUCLEOTIDE SEQUENCE</scope>
    <source>
        <strain evidence="2">FN9</strain>
    </source>
</reference>